<dbReference type="PANTHER" id="PTHR44757">
    <property type="entry name" value="DIGUANYLATE CYCLASE DGCP"/>
    <property type="match status" value="1"/>
</dbReference>
<feature type="domain" description="PAS" evidence="3">
    <location>
        <begin position="330"/>
        <end position="383"/>
    </location>
</feature>
<dbReference type="Pfam" id="PF00563">
    <property type="entry name" value="EAL"/>
    <property type="match status" value="1"/>
</dbReference>
<dbReference type="SUPFAM" id="SSF55073">
    <property type="entry name" value="Nucleotide cyclase"/>
    <property type="match status" value="1"/>
</dbReference>
<feature type="domain" description="PAC" evidence="4">
    <location>
        <begin position="408"/>
        <end position="458"/>
    </location>
</feature>
<comment type="cofactor">
    <cofactor evidence="1">
        <name>Mg(2+)</name>
        <dbReference type="ChEBI" id="CHEBI:18420"/>
    </cofactor>
</comment>
<organism evidence="7 8">
    <name type="scientific">Pseudomonas duriflava</name>
    <dbReference type="NCBI Taxonomy" id="459528"/>
    <lineage>
        <taxon>Bacteria</taxon>
        <taxon>Pseudomonadati</taxon>
        <taxon>Pseudomonadota</taxon>
        <taxon>Gammaproteobacteria</taxon>
        <taxon>Pseudomonadales</taxon>
        <taxon>Pseudomonadaceae</taxon>
        <taxon>Pseudomonas</taxon>
    </lineage>
</organism>
<dbReference type="CDD" id="cd01948">
    <property type="entry name" value="EAL"/>
    <property type="match status" value="1"/>
</dbReference>
<dbReference type="SUPFAM" id="SSF55785">
    <property type="entry name" value="PYP-like sensor domain (PAS domain)"/>
    <property type="match status" value="2"/>
</dbReference>
<feature type="domain" description="PAC" evidence="4">
    <location>
        <begin position="259"/>
        <end position="311"/>
    </location>
</feature>
<dbReference type="NCBIfam" id="TIGR00254">
    <property type="entry name" value="GGDEF"/>
    <property type="match status" value="1"/>
</dbReference>
<evidence type="ECO:0000256" key="2">
    <source>
        <dbReference type="ARBA" id="ARBA00004533"/>
    </source>
</evidence>
<dbReference type="SMART" id="SM00052">
    <property type="entry name" value="EAL"/>
    <property type="match status" value="1"/>
</dbReference>
<evidence type="ECO:0000259" key="4">
    <source>
        <dbReference type="PROSITE" id="PS50113"/>
    </source>
</evidence>
<dbReference type="Gene3D" id="3.20.20.450">
    <property type="entry name" value="EAL domain"/>
    <property type="match status" value="1"/>
</dbReference>
<dbReference type="InterPro" id="IPR043128">
    <property type="entry name" value="Rev_trsase/Diguanyl_cyclase"/>
</dbReference>
<dbReference type="AlphaFoldDB" id="A0A562Q735"/>
<dbReference type="SUPFAM" id="SSF141868">
    <property type="entry name" value="EAL domain-like"/>
    <property type="match status" value="1"/>
</dbReference>
<dbReference type="PROSITE" id="PS50883">
    <property type="entry name" value="EAL"/>
    <property type="match status" value="1"/>
</dbReference>
<dbReference type="CDD" id="cd00130">
    <property type="entry name" value="PAS"/>
    <property type="match status" value="2"/>
</dbReference>
<dbReference type="PROSITE" id="PS50887">
    <property type="entry name" value="GGDEF"/>
    <property type="match status" value="1"/>
</dbReference>
<keyword evidence="8" id="KW-1185">Reference proteome</keyword>
<dbReference type="Pfam" id="PF00989">
    <property type="entry name" value="PAS"/>
    <property type="match status" value="2"/>
</dbReference>
<dbReference type="InterPro" id="IPR001610">
    <property type="entry name" value="PAC"/>
</dbReference>
<dbReference type="SMART" id="SM00267">
    <property type="entry name" value="GGDEF"/>
    <property type="match status" value="1"/>
</dbReference>
<reference evidence="7 8" key="1">
    <citation type="journal article" date="2015" name="Stand. Genomic Sci.">
        <title>Genomic Encyclopedia of Bacterial and Archaeal Type Strains, Phase III: the genomes of soil and plant-associated and newly described type strains.</title>
        <authorList>
            <person name="Whitman W.B."/>
            <person name="Woyke T."/>
            <person name="Klenk H.P."/>
            <person name="Zhou Y."/>
            <person name="Lilburn T.G."/>
            <person name="Beck B.J."/>
            <person name="De Vos P."/>
            <person name="Vandamme P."/>
            <person name="Eisen J.A."/>
            <person name="Garrity G."/>
            <person name="Hugenholtz P."/>
            <person name="Kyrpides N.C."/>
        </authorList>
    </citation>
    <scope>NUCLEOTIDE SEQUENCE [LARGE SCALE GENOMIC DNA]</scope>
    <source>
        <strain evidence="7 8">CGMCC 1.6858</strain>
    </source>
</reference>
<dbReference type="InterPro" id="IPR029787">
    <property type="entry name" value="Nucleotide_cyclase"/>
</dbReference>
<dbReference type="GO" id="GO:0003824">
    <property type="term" value="F:catalytic activity"/>
    <property type="evidence" value="ECO:0007669"/>
    <property type="project" value="UniProtKB-ARBA"/>
</dbReference>
<evidence type="ECO:0000313" key="7">
    <source>
        <dbReference type="EMBL" id="TWI52543.1"/>
    </source>
</evidence>
<evidence type="ECO:0000259" key="5">
    <source>
        <dbReference type="PROSITE" id="PS50883"/>
    </source>
</evidence>
<evidence type="ECO:0000259" key="3">
    <source>
        <dbReference type="PROSITE" id="PS50112"/>
    </source>
</evidence>
<dbReference type="OrthoDB" id="6597954at2"/>
<feature type="domain" description="PAS" evidence="3">
    <location>
        <begin position="185"/>
        <end position="255"/>
    </location>
</feature>
<dbReference type="CDD" id="cd01949">
    <property type="entry name" value="GGDEF"/>
    <property type="match status" value="1"/>
</dbReference>
<dbReference type="InterPro" id="IPR000014">
    <property type="entry name" value="PAS"/>
</dbReference>
<dbReference type="SMART" id="SM00086">
    <property type="entry name" value="PAC"/>
    <property type="match status" value="2"/>
</dbReference>
<dbReference type="GO" id="GO:0006355">
    <property type="term" value="P:regulation of DNA-templated transcription"/>
    <property type="evidence" value="ECO:0007669"/>
    <property type="project" value="InterPro"/>
</dbReference>
<dbReference type="SUPFAM" id="SSF55781">
    <property type="entry name" value="GAF domain-like"/>
    <property type="match status" value="1"/>
</dbReference>
<accession>A0A562Q735</accession>
<sequence length="877" mass="98740">MPKDPQESALATTEYKRLARLRTLGLLDTDAEPVFNRVTELAVQTLDVPIALVTLVDSHRQWFKSRVGMRLTETPREQSFCAHAIKQNKPLIVTDALNDPRFAENPLVVGEPKVRFYAGIPVTTMDGYALGTLCIIDTRPRQLTNSQIRTLQGLADIVTHEIQSREAELVKSAQLLTAQEQAQANASNFRTIFERAGVGIALVSLKGQWLDVNDTLCSMLGYSREELLKLTFQDITVPADLPIGLSLVKKMATGEIDQFQLEKRYIKKDRSPIWINLMVTKQQDHQEKLTHYVCVIQDIQDRKSAEESLTAFQHKLEQTIEERTSVLLKREAELSAILENTSDAYIGMDENGIVTAWNRKAEEIFLWSREEAVGRLIEDLIIPPAFRVAHREGIKRYFTAGEIHLIGKSLEYPALRKDGVLIPIEIRVTAVHIEDRTIFTAFLQDITERKLQENKRLQDAQEDALTGLANRRAMYSFLEAKLKTRPTLENPLQLFYLDLDSFKPVNDTLGHAAGDQVLVEIARRLKECMRDDDLVARIGGDEFVIVASGMSGQLTIEKFCRRLLETLRSSMVIDKHEVNVGCSIGIVSAPQDSCQADDLLRFADIALYEAKAAGRNTWQFYTAQMSNRLLLRRQIETDLRLALRRSELRLEFQPRYEVQSGRLMGAEALVRWQHPIRGYLSPDDFIVIAEESGLIVPLSDWVLHQACLEATTWKDSAFVSVNLCPLEFKQGNLVSRIRAVLDGTGLLPERLELEITENVMLEDADEALLTMNELKALGVRLSMDDFGTGYSSLSYIHTYPFDGIKIDRSFIAALDGSANGEAIIEAIVGLGQALSLTITAEGVETQEQLDLLIRLHCNQAQGFYLGRPMPVEGLKVH</sequence>
<proteinExistence type="predicted"/>
<dbReference type="PANTHER" id="PTHR44757:SF10">
    <property type="entry name" value="MEMBRANE PROTEIN"/>
    <property type="match status" value="1"/>
</dbReference>
<dbReference type="PROSITE" id="PS50112">
    <property type="entry name" value="PAS"/>
    <property type="match status" value="2"/>
</dbReference>
<dbReference type="Gene3D" id="3.30.70.270">
    <property type="match status" value="1"/>
</dbReference>
<evidence type="ECO:0000259" key="6">
    <source>
        <dbReference type="PROSITE" id="PS50887"/>
    </source>
</evidence>
<dbReference type="InterPro" id="IPR029016">
    <property type="entry name" value="GAF-like_dom_sf"/>
</dbReference>
<evidence type="ECO:0000256" key="1">
    <source>
        <dbReference type="ARBA" id="ARBA00001946"/>
    </source>
</evidence>
<dbReference type="SMART" id="SM00091">
    <property type="entry name" value="PAS"/>
    <property type="match status" value="2"/>
</dbReference>
<dbReference type="InterPro" id="IPR000160">
    <property type="entry name" value="GGDEF_dom"/>
</dbReference>
<dbReference type="InterPro" id="IPR000700">
    <property type="entry name" value="PAS-assoc_C"/>
</dbReference>
<dbReference type="SMART" id="SM00065">
    <property type="entry name" value="GAF"/>
    <property type="match status" value="1"/>
</dbReference>
<dbReference type="EMBL" id="VLKY01000011">
    <property type="protein sequence ID" value="TWI52543.1"/>
    <property type="molecule type" value="Genomic_DNA"/>
</dbReference>
<dbReference type="NCBIfam" id="TIGR00229">
    <property type="entry name" value="sensory_box"/>
    <property type="match status" value="2"/>
</dbReference>
<feature type="domain" description="EAL" evidence="5">
    <location>
        <begin position="632"/>
        <end position="877"/>
    </location>
</feature>
<dbReference type="PROSITE" id="PS50113">
    <property type="entry name" value="PAC"/>
    <property type="match status" value="2"/>
</dbReference>
<gene>
    <name evidence="7" type="ORF">IQ22_03313</name>
</gene>
<dbReference type="Pfam" id="PF01590">
    <property type="entry name" value="GAF"/>
    <property type="match status" value="1"/>
</dbReference>
<comment type="caution">
    <text evidence="7">The sequence shown here is derived from an EMBL/GenBank/DDBJ whole genome shotgun (WGS) entry which is preliminary data.</text>
</comment>
<feature type="domain" description="GGDEF" evidence="6">
    <location>
        <begin position="490"/>
        <end position="623"/>
    </location>
</feature>
<evidence type="ECO:0000313" key="8">
    <source>
        <dbReference type="Proteomes" id="UP000316905"/>
    </source>
</evidence>
<comment type="subcellular location">
    <subcellularLocation>
        <location evidence="2">Cell inner membrane</location>
    </subcellularLocation>
</comment>
<dbReference type="InterPro" id="IPR001633">
    <property type="entry name" value="EAL_dom"/>
</dbReference>
<dbReference type="Gene3D" id="3.30.450.20">
    <property type="entry name" value="PAS domain"/>
    <property type="match status" value="2"/>
</dbReference>
<dbReference type="Gene3D" id="3.30.450.40">
    <property type="match status" value="1"/>
</dbReference>
<dbReference type="InterPro" id="IPR052155">
    <property type="entry name" value="Biofilm_reg_signaling"/>
</dbReference>
<dbReference type="GO" id="GO:0005886">
    <property type="term" value="C:plasma membrane"/>
    <property type="evidence" value="ECO:0007669"/>
    <property type="project" value="UniProtKB-SubCell"/>
</dbReference>
<dbReference type="InterPro" id="IPR035965">
    <property type="entry name" value="PAS-like_dom_sf"/>
</dbReference>
<dbReference type="InterPro" id="IPR003018">
    <property type="entry name" value="GAF"/>
</dbReference>
<dbReference type="FunFam" id="3.30.70.270:FF:000001">
    <property type="entry name" value="Diguanylate cyclase domain protein"/>
    <property type="match status" value="1"/>
</dbReference>
<dbReference type="Proteomes" id="UP000316905">
    <property type="component" value="Unassembled WGS sequence"/>
</dbReference>
<protein>
    <submittedName>
        <fullName evidence="7">PAS domain S-box-containing protein/diguanylate cyclase (GGDEF)-like protein</fullName>
    </submittedName>
</protein>
<dbReference type="InterPro" id="IPR035919">
    <property type="entry name" value="EAL_sf"/>
</dbReference>
<name>A0A562Q735_9PSED</name>
<dbReference type="InterPro" id="IPR013767">
    <property type="entry name" value="PAS_fold"/>
</dbReference>
<dbReference type="RefSeq" id="WP_158635445.1">
    <property type="nucleotide sequence ID" value="NZ_VLKY01000011.1"/>
</dbReference>
<dbReference type="Pfam" id="PF00990">
    <property type="entry name" value="GGDEF"/>
    <property type="match status" value="1"/>
</dbReference>